<keyword evidence="1" id="KW-0472">Membrane</keyword>
<dbReference type="EMBL" id="JWSZ01000011">
    <property type="protein sequence ID" value="KIC57725.1"/>
    <property type="molecule type" value="Genomic_DNA"/>
</dbReference>
<sequence length="96" mass="10261">MDILLAFIFGGAYGGVLHYLMPGRTSRGSAVAPVLGAVLGGVVWMALTWAGLTTLDPWLWILSIAVPAVVVPAVLAILTRVRANHDARERLRLKIS</sequence>
<keyword evidence="1" id="KW-1133">Transmembrane helix</keyword>
<dbReference type="Proteomes" id="UP000031202">
    <property type="component" value="Unassembled WGS sequence"/>
</dbReference>
<gene>
    <name evidence="2" type="ORF">RM52_08945</name>
</gene>
<name>A0A0B4D0A9_9MICO</name>
<feature type="transmembrane region" description="Helical" evidence="1">
    <location>
        <begin position="30"/>
        <end position="52"/>
    </location>
</feature>
<comment type="caution">
    <text evidence="2">The sequence shown here is derived from an EMBL/GenBank/DDBJ whole genome shotgun (WGS) entry which is preliminary data.</text>
</comment>
<evidence type="ECO:0000313" key="3">
    <source>
        <dbReference type="Proteomes" id="UP000031202"/>
    </source>
</evidence>
<protein>
    <submittedName>
        <fullName evidence="2">Uncharacterized protein</fullName>
    </submittedName>
</protein>
<dbReference type="RefSeq" id="WP_039415766.1">
    <property type="nucleotide sequence ID" value="NZ_JWSZ01000011.1"/>
</dbReference>
<evidence type="ECO:0000313" key="2">
    <source>
        <dbReference type="EMBL" id="KIC57725.1"/>
    </source>
</evidence>
<dbReference type="AlphaFoldDB" id="A0A0B4D0A9"/>
<accession>A0A0B4D0A9</accession>
<keyword evidence="1" id="KW-0812">Transmembrane</keyword>
<evidence type="ECO:0000256" key="1">
    <source>
        <dbReference type="SAM" id="Phobius"/>
    </source>
</evidence>
<organism evidence="2 3">
    <name type="scientific">Microbacterium hominis</name>
    <dbReference type="NCBI Taxonomy" id="162426"/>
    <lineage>
        <taxon>Bacteria</taxon>
        <taxon>Bacillati</taxon>
        <taxon>Actinomycetota</taxon>
        <taxon>Actinomycetes</taxon>
        <taxon>Micrococcales</taxon>
        <taxon>Microbacteriaceae</taxon>
        <taxon>Microbacterium</taxon>
    </lineage>
</organism>
<proteinExistence type="predicted"/>
<feature type="transmembrane region" description="Helical" evidence="1">
    <location>
        <begin position="58"/>
        <end position="78"/>
    </location>
</feature>
<feature type="transmembrane region" description="Helical" evidence="1">
    <location>
        <begin position="6"/>
        <end position="23"/>
    </location>
</feature>
<reference evidence="2 3" key="1">
    <citation type="submission" date="2014-12" db="EMBL/GenBank/DDBJ databases">
        <title>Genome sequencing of Microbacterium hominis TPW29.</title>
        <authorList>
            <person name="Tan P.W."/>
            <person name="Chan K.-G."/>
        </authorList>
    </citation>
    <scope>NUCLEOTIDE SEQUENCE [LARGE SCALE GENOMIC DNA]</scope>
    <source>
        <strain evidence="2 3">TPW29</strain>
    </source>
</reference>